<keyword evidence="2" id="KW-1185">Reference proteome</keyword>
<dbReference type="RefSeq" id="YP_009841641.1">
    <property type="nucleotide sequence ID" value="NC_048733.1"/>
</dbReference>
<evidence type="ECO:0000313" key="1">
    <source>
        <dbReference type="EMBL" id="AYD86165.1"/>
    </source>
</evidence>
<reference evidence="1 2" key="1">
    <citation type="submission" date="2018-08" db="EMBL/GenBank/DDBJ databases">
        <authorList>
            <person name="Solberg C.E."/>
            <person name="Bonilla J.A."/>
            <person name="Klyczek K."/>
            <person name="Garlena R.A."/>
            <person name="Russell D.A."/>
            <person name="Pope W.H."/>
            <person name="Jacobs-Sera D."/>
            <person name="Hatfull G.F."/>
        </authorList>
    </citation>
    <scope>NUCLEOTIDE SEQUENCE [LARGE SCALE GENOMIC DNA]</scope>
</reference>
<proteinExistence type="predicted"/>
<gene>
    <name evidence="1" type="primary">22</name>
    <name evidence="1" type="ORF">SEA_BURRO_22</name>
</gene>
<dbReference type="PROSITE" id="PS51257">
    <property type="entry name" value="PROKAR_LIPOPROTEIN"/>
    <property type="match status" value="1"/>
</dbReference>
<accession>A0A386KKI9</accession>
<dbReference type="Proteomes" id="UP000267142">
    <property type="component" value="Segment"/>
</dbReference>
<evidence type="ECO:0008006" key="3">
    <source>
        <dbReference type="Google" id="ProtNLM"/>
    </source>
</evidence>
<dbReference type="EMBL" id="MH825698">
    <property type="protein sequence ID" value="AYD86165.1"/>
    <property type="molecule type" value="Genomic_DNA"/>
</dbReference>
<evidence type="ECO:0000313" key="2">
    <source>
        <dbReference type="Proteomes" id="UP000267142"/>
    </source>
</evidence>
<dbReference type="KEGG" id="vg:55611832"/>
<name>A0A386KKI9_9CAUD</name>
<protein>
    <recommendedName>
        <fullName evidence="3">Lipoprotein</fullName>
    </recommendedName>
</protein>
<dbReference type="GeneID" id="55611832"/>
<sequence>MKVKALTLVVLLLVLTGCSAISQGYVTNKHYSPAYYTYNQVCVSYDTKTGMCKTYMPQQQYHPANWRLDLAYDDETGWVNVSENTFDEYEVGDFYPKGVR</sequence>
<organism evidence="1 2">
    <name type="scientific">Microbacterium phage Burro</name>
    <dbReference type="NCBI Taxonomy" id="2315703"/>
    <lineage>
        <taxon>Viruses</taxon>
        <taxon>Duplodnaviria</taxon>
        <taxon>Heunggongvirae</taxon>
        <taxon>Uroviricota</taxon>
        <taxon>Caudoviricetes</taxon>
        <taxon>Burrovirus</taxon>
        <taxon>Burrovirus burro</taxon>
    </lineage>
</organism>